<name>A0ABS1MVF2_9ACTN</name>
<dbReference type="InterPro" id="IPR002937">
    <property type="entry name" value="Amino_oxidase"/>
</dbReference>
<comment type="cofactor">
    <cofactor evidence="1">
        <name>FAD</name>
        <dbReference type="ChEBI" id="CHEBI:57692"/>
    </cofactor>
</comment>
<dbReference type="Pfam" id="PF01593">
    <property type="entry name" value="Amino_oxidase"/>
    <property type="match status" value="1"/>
</dbReference>
<evidence type="ECO:0000313" key="6">
    <source>
        <dbReference type="Proteomes" id="UP000629371"/>
    </source>
</evidence>
<dbReference type="Proteomes" id="UP000629371">
    <property type="component" value="Unassembled WGS sequence"/>
</dbReference>
<proteinExistence type="inferred from homology"/>
<organism evidence="5 6">
    <name type="scientific">Streptomyces siderophoricus</name>
    <dbReference type="NCBI Taxonomy" id="2802281"/>
    <lineage>
        <taxon>Bacteria</taxon>
        <taxon>Bacillati</taxon>
        <taxon>Actinomycetota</taxon>
        <taxon>Actinomycetes</taxon>
        <taxon>Kitasatosporales</taxon>
        <taxon>Streptomycetaceae</taxon>
        <taxon>Streptomyces</taxon>
    </lineage>
</organism>
<dbReference type="Gene3D" id="3.90.660.10">
    <property type="match status" value="1"/>
</dbReference>
<dbReference type="RefSeq" id="WP_201806464.1">
    <property type="nucleotide sequence ID" value="NZ_JAERRI010000010.1"/>
</dbReference>
<dbReference type="SUPFAM" id="SSF54373">
    <property type="entry name" value="FAD-linked reductases, C-terminal domain"/>
    <property type="match status" value="1"/>
</dbReference>
<evidence type="ECO:0000256" key="3">
    <source>
        <dbReference type="ARBA" id="ARBA00023002"/>
    </source>
</evidence>
<gene>
    <name evidence="5" type="ORF">JK360_20455</name>
</gene>
<dbReference type="PANTHER" id="PTHR43563">
    <property type="entry name" value="AMINE OXIDASE"/>
    <property type="match status" value="1"/>
</dbReference>
<sequence>MSSECEVAMDKSVDLVDVVVVGAGVAGLVAARDLVQGGAEVLVLEARDRVGGRLLNDELPGGAPIEVGGQWVGPGQDHVLALIKELGLRTYPTYANGEHIAEMGSYRSRYTGRIPRLNPLVLADIGQVQYRLDRLARHVAATDPWRAPRAMELDTQTFGTWLRKTAHTAGGRAFFRLVTEGVFSAEPEDMSALWAAFYVGGAGGLDALINTVGGAQQDRVVGGTQRIALRLAEELGDRVVLDAPVTDIDWQGSGVRIVTCSGRIVHARRAVVAVPPPLAARIRFTPGLPGDRDQLVQRMPMGRVIKVNVAYDEPFWRRAGLSGQANSTDRALGTVFDNTPFDGSPGVLVGFLEGRHADTGARMDFDERRAHVLKDLVGYFGPRARNPVAYLERDWAEEEYSRGCYGAFAVPGTLTRFGPALRKPVGPLHWAGTETATKWAGYMDGAAESGHRVAGEILPELS</sequence>
<keyword evidence="3" id="KW-0560">Oxidoreductase</keyword>
<dbReference type="PANTHER" id="PTHR43563:SF1">
    <property type="entry name" value="AMINE OXIDASE [FLAVIN-CONTAINING] B"/>
    <property type="match status" value="1"/>
</dbReference>
<feature type="domain" description="Amine oxidase" evidence="4">
    <location>
        <begin position="25"/>
        <end position="458"/>
    </location>
</feature>
<dbReference type="Gene3D" id="1.10.405.10">
    <property type="entry name" value="Guanine Nucleotide Dissociation Inhibitor, domain 1"/>
    <property type="match status" value="1"/>
</dbReference>
<evidence type="ECO:0000313" key="5">
    <source>
        <dbReference type="EMBL" id="MBL1091739.1"/>
    </source>
</evidence>
<evidence type="ECO:0000259" key="4">
    <source>
        <dbReference type="Pfam" id="PF01593"/>
    </source>
</evidence>
<comment type="similarity">
    <text evidence="2">Belongs to the flavin monoamine oxidase family.</text>
</comment>
<dbReference type="InterPro" id="IPR050703">
    <property type="entry name" value="Flavin_MAO"/>
</dbReference>
<dbReference type="SUPFAM" id="SSF51905">
    <property type="entry name" value="FAD/NAD(P)-binding domain"/>
    <property type="match status" value="1"/>
</dbReference>
<dbReference type="EMBL" id="JAERRI010000010">
    <property type="protein sequence ID" value="MBL1091739.1"/>
    <property type="molecule type" value="Genomic_DNA"/>
</dbReference>
<dbReference type="Gene3D" id="3.50.50.60">
    <property type="entry name" value="FAD/NAD(P)-binding domain"/>
    <property type="match status" value="1"/>
</dbReference>
<comment type="caution">
    <text evidence="5">The sequence shown here is derived from an EMBL/GenBank/DDBJ whole genome shotgun (WGS) entry which is preliminary data.</text>
</comment>
<protein>
    <submittedName>
        <fullName evidence="5">FAD-dependent oxidoreductase</fullName>
    </submittedName>
</protein>
<evidence type="ECO:0000256" key="2">
    <source>
        <dbReference type="ARBA" id="ARBA00005995"/>
    </source>
</evidence>
<dbReference type="InterPro" id="IPR001613">
    <property type="entry name" value="Flavin_amine_oxidase"/>
</dbReference>
<keyword evidence="6" id="KW-1185">Reference proteome</keyword>
<evidence type="ECO:0000256" key="1">
    <source>
        <dbReference type="ARBA" id="ARBA00001974"/>
    </source>
</evidence>
<dbReference type="PRINTS" id="PR00757">
    <property type="entry name" value="AMINEOXDASEF"/>
</dbReference>
<reference evidence="5 6" key="1">
    <citation type="submission" date="2021-01" db="EMBL/GenBank/DDBJ databases">
        <title>WGS of actinomycetes isolated from Thailand.</title>
        <authorList>
            <person name="Thawai C."/>
        </authorList>
    </citation>
    <scope>NUCLEOTIDE SEQUENCE [LARGE SCALE GENOMIC DNA]</scope>
    <source>
        <strain evidence="5 6">CH9-7</strain>
    </source>
</reference>
<dbReference type="InterPro" id="IPR036188">
    <property type="entry name" value="FAD/NAD-bd_sf"/>
</dbReference>
<accession>A0ABS1MVF2</accession>